<dbReference type="InterPro" id="IPR013855">
    <property type="entry name" value="Cdc37_N_dom"/>
</dbReference>
<dbReference type="GO" id="GO:0019901">
    <property type="term" value="F:protein kinase binding"/>
    <property type="evidence" value="ECO:0007669"/>
    <property type="project" value="InterPro"/>
</dbReference>
<proteinExistence type="predicted"/>
<evidence type="ECO:0000256" key="10">
    <source>
        <dbReference type="ARBA" id="ARBA00023170"/>
    </source>
</evidence>
<feature type="domain" description="Phytochrome chromophore attachment site" evidence="13">
    <location>
        <begin position="709"/>
        <end position="880"/>
    </location>
</feature>
<feature type="region of interest" description="Disordered" evidence="12">
    <location>
        <begin position="1339"/>
        <end position="1363"/>
    </location>
</feature>
<dbReference type="GO" id="GO:0009881">
    <property type="term" value="F:photoreceptor activity"/>
    <property type="evidence" value="ECO:0007669"/>
    <property type="project" value="UniProtKB-KW"/>
</dbReference>
<dbReference type="STRING" id="933852.A0A0C2XME5"/>
<sequence length="1660" mass="181652">MQASGDKEDTPDHASESSLTGKPSQKFVYPIRSLLGPLQPYGDMDIFEEMLSPPIHSSQIPLSENADGSYFTQVPGKSTKPLQDGVASPMPEDAFLFRHFPAEEGSRAFDPRPRKSEESGPARHGKDRDPEEHAPYQTETPGPDADNGDTIVVSEIDVQAPQPVHSSPGMAGALEEIVDDATPPFRGQADDVTPPYRTHAKPTPSRGSGNDADDENGSRTGSARATSSLGSSEREFASTGLVHLPPIGRLETAKRTREWRGRVIPSSQEPSTAPSSNQSHSHNRQSHPNSQASSSLVSSSIPPRIDEEPGEDEEKSKQGTGNASFSVMTSSSHDGGPVVTMRFEHKEDENGHHVLVGREGKLTKCEDEPIRIPGAVQGFGVLMVVHDDSNSGQMKVRQVSENSKVILGLAPRFLFSLDCFSNTLPSSQADLLWDNIQFLNDPDLDEDDDEGDNTQIFLLSGWGEPDTALEETEDPQKRRQWTCWVAAHRIRSVNTGEAETSASGAARPGRKLIILEFELENDVFNPLYPLPGTPNIPRSDDSSPFQAGSATASGSRSGSSADQTARGTKSTNSPSPGVTESTTPSEATPRADGTTTTQAQSEGSGSAEESVTTSAALTTMAPTGDVVPSSEEEWTPSNEAILKSTTSRSRPLKTLERMRRFSRASTAMERSVGSAASSIGTRLSHGPVGTMDVFTVLQEVNEQMGKALDLLELLDIVVGVIKDLTQFHRVMCYQFDELWNGQVVSELVDWSQSRDLFMGLHFPAGDIPAQWVLRSPSWRHFLLTTVDRVRLLYDRSQSTARLVVKDRTDLEPPVDMTHCYLRAMSPIHIKYLGNMGVRASMSISIVAFNKLWGMLTCHSYGNQGMRVSFPVRQMLRLLSDSISRNVERLSYAQRLRTRKLISTVPTDQHPTGYIVSNSEDLLTLFDADCGVLVIGEGAKILGPNENGQDILLLAEYLRVKQFTLLQVSRSVMQDYPDLQLPSGLDVIAGLLYVPLSMTGKDFIALLRKGQAKDVNWAERLTGKCRAWLDEQLDTAAVLALVYGKFIEVWRQKESAMQMNQMTTLLLSNASHEVRTPLHQIINYLELALDGTRLDEETRENLTRSHAASKALLFTINDLLDLTRLEAGKETSFSEPFDLHIALNDAVNVYRVEASRRQIDFVINLGNAPKFVVGDVRKIKTVVANLTSNAVKYTQQGSVSVTAHTFEEPDGLRALGNVAVEIIVSDTGCGIQPEKLESIFREFEQVDNNRTDISSRPGLGLGLAVVARVVEQLGGQLRVDSKIGEGSRFSCLLPFPIASTLEPTAKRSASTDGTGGSGASNTSEIDSLVEALSSSHMVPSKLTGRVPARRPKAKKPRAPSGGKFAVEDSAYPVRGIKVDEFDIDLGPSGDDVINARVLKKRLINDGHEVVTVVDGQQAVDLVANDRNFDCILMDIQMPILDGFGATEGIRKIERTAPLDGLPRRSTALTGRIPIFAVSASLTKDQRPYMINIGMDGWILKPIDFKRMTLMLSGIHSLAARYEQEMKNNDVLYPKIVEITKIVSDGGPPAFSSTVERFKTQPAPDAPGPGQTRYDDMLHELMVSVWEECKKEGVDAKDDKLGSILTAKLEGHQKQLLTRQEWLKSEIKKEKEEQEKKITSDDIHEGFSAGVRTGALSCNETC</sequence>
<dbReference type="Pfam" id="PF00072">
    <property type="entry name" value="Response_reg"/>
    <property type="match status" value="1"/>
</dbReference>
<dbReference type="GO" id="GO:0006355">
    <property type="term" value="P:regulation of DNA-templated transcription"/>
    <property type="evidence" value="ECO:0007669"/>
    <property type="project" value="InterPro"/>
</dbReference>
<dbReference type="InterPro" id="IPR016132">
    <property type="entry name" value="Phyto_chromo_attachment"/>
</dbReference>
<evidence type="ECO:0000256" key="1">
    <source>
        <dbReference type="ARBA" id="ARBA00022543"/>
    </source>
</evidence>
<dbReference type="PANTHER" id="PTHR43065:SF10">
    <property type="entry name" value="PEROXIDE STRESS-ACTIVATED HISTIDINE KINASE MAK3"/>
    <property type="match status" value="1"/>
</dbReference>
<dbReference type="Gene3D" id="3.30.450.20">
    <property type="entry name" value="PAS domain"/>
    <property type="match status" value="1"/>
</dbReference>
<dbReference type="SMART" id="SM00448">
    <property type="entry name" value="REC"/>
    <property type="match status" value="1"/>
</dbReference>
<dbReference type="Pfam" id="PF00360">
    <property type="entry name" value="PHY"/>
    <property type="match status" value="1"/>
</dbReference>
<keyword evidence="7" id="KW-0067">ATP-binding</keyword>
<dbReference type="Pfam" id="PF08446">
    <property type="entry name" value="PAS_2"/>
    <property type="match status" value="1"/>
</dbReference>
<keyword evidence="5" id="KW-0547">Nucleotide-binding</keyword>
<dbReference type="Gene3D" id="3.30.450.270">
    <property type="match status" value="1"/>
</dbReference>
<dbReference type="PRINTS" id="PR00344">
    <property type="entry name" value="BCTRLSENSOR"/>
</dbReference>
<dbReference type="SUPFAM" id="SSF55785">
    <property type="entry name" value="PYP-like sensor domain (PAS domain)"/>
    <property type="match status" value="1"/>
</dbReference>
<evidence type="ECO:0000259" key="13">
    <source>
        <dbReference type="PROSITE" id="PS50046"/>
    </source>
</evidence>
<dbReference type="GO" id="GO:0000155">
    <property type="term" value="F:phosphorelay sensor kinase activity"/>
    <property type="evidence" value="ECO:0007669"/>
    <property type="project" value="InterPro"/>
</dbReference>
<dbReference type="SUPFAM" id="SSF55781">
    <property type="entry name" value="GAF domain-like"/>
    <property type="match status" value="2"/>
</dbReference>
<organism evidence="16 17">
    <name type="scientific">Serendipita vermifera MAFF 305830</name>
    <dbReference type="NCBI Taxonomy" id="933852"/>
    <lineage>
        <taxon>Eukaryota</taxon>
        <taxon>Fungi</taxon>
        <taxon>Dikarya</taxon>
        <taxon>Basidiomycota</taxon>
        <taxon>Agaricomycotina</taxon>
        <taxon>Agaricomycetes</taxon>
        <taxon>Sebacinales</taxon>
        <taxon>Serendipitaceae</taxon>
        <taxon>Serendipita</taxon>
    </lineage>
</organism>
<dbReference type="SMART" id="SM00388">
    <property type="entry name" value="HisKA"/>
    <property type="match status" value="1"/>
</dbReference>
<evidence type="ECO:0000256" key="4">
    <source>
        <dbReference type="ARBA" id="ARBA00022679"/>
    </source>
</evidence>
<feature type="compositionally biased region" description="Polar residues" evidence="12">
    <location>
        <begin position="218"/>
        <end position="231"/>
    </location>
</feature>
<dbReference type="SMART" id="SM01071">
    <property type="entry name" value="CDC37_N"/>
    <property type="match status" value="1"/>
</dbReference>
<feature type="compositionally biased region" description="Basic and acidic residues" evidence="12">
    <location>
        <begin position="100"/>
        <end position="134"/>
    </location>
</feature>
<dbReference type="PANTHER" id="PTHR43065">
    <property type="entry name" value="SENSOR HISTIDINE KINASE"/>
    <property type="match status" value="1"/>
</dbReference>
<dbReference type="InterPro" id="IPR036890">
    <property type="entry name" value="HATPase_C_sf"/>
</dbReference>
<dbReference type="PROSITE" id="PS50046">
    <property type="entry name" value="PHYTOCHROME_2"/>
    <property type="match status" value="1"/>
</dbReference>
<feature type="region of interest" description="Disordered" evidence="12">
    <location>
        <begin position="1"/>
        <end position="26"/>
    </location>
</feature>
<dbReference type="InterPro" id="IPR035965">
    <property type="entry name" value="PAS-like_dom_sf"/>
</dbReference>
<feature type="compositionally biased region" description="Polar residues" evidence="12">
    <location>
        <begin position="562"/>
        <end position="586"/>
    </location>
</feature>
<keyword evidence="17" id="KW-1185">Reference proteome</keyword>
<dbReference type="CDD" id="cd00082">
    <property type="entry name" value="HisKA"/>
    <property type="match status" value="1"/>
</dbReference>
<dbReference type="InterPro" id="IPR004358">
    <property type="entry name" value="Sig_transdc_His_kin-like_C"/>
</dbReference>
<feature type="compositionally biased region" description="Polar residues" evidence="12">
    <location>
        <begin position="318"/>
        <end position="333"/>
    </location>
</feature>
<dbReference type="InterPro" id="IPR013515">
    <property type="entry name" value="Phytochrome_cen-reg"/>
</dbReference>
<dbReference type="SUPFAM" id="SSF52172">
    <property type="entry name" value="CheY-like"/>
    <property type="match status" value="1"/>
</dbReference>
<keyword evidence="9" id="KW-0902">Two-component regulatory system</keyword>
<feature type="compositionally biased region" description="Low complexity" evidence="12">
    <location>
        <begin position="547"/>
        <end position="561"/>
    </location>
</feature>
<dbReference type="SUPFAM" id="SSF47384">
    <property type="entry name" value="Homodimeric domain of signal transducing histidine kinase"/>
    <property type="match status" value="1"/>
</dbReference>
<evidence type="ECO:0008006" key="18">
    <source>
        <dbReference type="Google" id="ProtNLM"/>
    </source>
</evidence>
<evidence type="ECO:0000313" key="16">
    <source>
        <dbReference type="EMBL" id="KIM30117.1"/>
    </source>
</evidence>
<accession>A0A0C2XME5</accession>
<dbReference type="InterPro" id="IPR003594">
    <property type="entry name" value="HATPase_dom"/>
</dbReference>
<evidence type="ECO:0000259" key="15">
    <source>
        <dbReference type="PROSITE" id="PS50110"/>
    </source>
</evidence>
<dbReference type="Gene3D" id="1.10.287.130">
    <property type="match status" value="1"/>
</dbReference>
<feature type="compositionally biased region" description="Low complexity" evidence="12">
    <location>
        <begin position="274"/>
        <end position="300"/>
    </location>
</feature>
<keyword evidence="10" id="KW-0675">Receptor</keyword>
<evidence type="ECO:0000256" key="8">
    <source>
        <dbReference type="ARBA" id="ARBA00022991"/>
    </source>
</evidence>
<feature type="compositionally biased region" description="Basic residues" evidence="12">
    <location>
        <begin position="1346"/>
        <end position="1356"/>
    </location>
</feature>
<dbReference type="CDD" id="cd17546">
    <property type="entry name" value="REC_hyHK_CKI1_RcsC-like"/>
    <property type="match status" value="1"/>
</dbReference>
<name>A0A0C2XME5_SERVB</name>
<keyword evidence="2 11" id="KW-0597">Phosphoprotein</keyword>
<dbReference type="Gene3D" id="3.40.50.2300">
    <property type="match status" value="1"/>
</dbReference>
<dbReference type="SUPFAM" id="SSF55874">
    <property type="entry name" value="ATPase domain of HSP90 chaperone/DNA topoisomerase II/histidine kinase"/>
    <property type="match status" value="1"/>
</dbReference>
<feature type="region of interest" description="Disordered" evidence="12">
    <location>
        <begin position="56"/>
        <end position="338"/>
    </location>
</feature>
<feature type="compositionally biased region" description="Low complexity" evidence="12">
    <location>
        <begin position="598"/>
        <end position="619"/>
    </location>
</feature>
<dbReference type="EMBL" id="KN824286">
    <property type="protein sequence ID" value="KIM30117.1"/>
    <property type="molecule type" value="Genomic_DNA"/>
</dbReference>
<dbReference type="InterPro" id="IPR043150">
    <property type="entry name" value="Phytochrome_PHY_sf"/>
</dbReference>
<dbReference type="PROSITE" id="PS50109">
    <property type="entry name" value="HIS_KIN"/>
    <property type="match status" value="1"/>
</dbReference>
<dbReference type="SMART" id="SM00387">
    <property type="entry name" value="HATPase_c"/>
    <property type="match status" value="1"/>
</dbReference>
<dbReference type="InterPro" id="IPR005467">
    <property type="entry name" value="His_kinase_dom"/>
</dbReference>
<feature type="compositionally biased region" description="Polar residues" evidence="12">
    <location>
        <begin position="635"/>
        <end position="649"/>
    </location>
</feature>
<dbReference type="InterPro" id="IPR036097">
    <property type="entry name" value="HisK_dim/P_sf"/>
</dbReference>
<dbReference type="InterPro" id="IPR003661">
    <property type="entry name" value="HisK_dim/P_dom"/>
</dbReference>
<keyword evidence="8" id="KW-0157">Chromophore</keyword>
<feature type="domain" description="Response regulatory" evidence="15">
    <location>
        <begin position="1383"/>
        <end position="1514"/>
    </location>
</feature>
<evidence type="ECO:0000256" key="12">
    <source>
        <dbReference type="SAM" id="MobiDB-lite"/>
    </source>
</evidence>
<dbReference type="Pfam" id="PF01590">
    <property type="entry name" value="GAF"/>
    <property type="match status" value="1"/>
</dbReference>
<evidence type="ECO:0000256" key="11">
    <source>
        <dbReference type="PROSITE-ProRule" id="PRU00169"/>
    </source>
</evidence>
<evidence type="ECO:0000259" key="14">
    <source>
        <dbReference type="PROSITE" id="PS50109"/>
    </source>
</evidence>
<feature type="compositionally biased region" description="Basic and acidic residues" evidence="12">
    <location>
        <begin position="1"/>
        <end position="15"/>
    </location>
</feature>
<keyword evidence="6" id="KW-0418">Kinase</keyword>
<dbReference type="InterPro" id="IPR001789">
    <property type="entry name" value="Sig_transdc_resp-reg_receiver"/>
</dbReference>
<keyword evidence="1" id="KW-0600">Photoreceptor protein</keyword>
<evidence type="ECO:0000256" key="5">
    <source>
        <dbReference type="ARBA" id="ARBA00022741"/>
    </source>
</evidence>
<evidence type="ECO:0000256" key="6">
    <source>
        <dbReference type="ARBA" id="ARBA00022777"/>
    </source>
</evidence>
<dbReference type="GO" id="GO:0009584">
    <property type="term" value="P:detection of visible light"/>
    <property type="evidence" value="ECO:0007669"/>
    <property type="project" value="InterPro"/>
</dbReference>
<dbReference type="InterPro" id="IPR029016">
    <property type="entry name" value="GAF-like_dom_sf"/>
</dbReference>
<dbReference type="Pfam" id="PF00512">
    <property type="entry name" value="HisKA"/>
    <property type="match status" value="1"/>
</dbReference>
<keyword evidence="4" id="KW-0808">Transferase</keyword>
<feature type="domain" description="Histidine kinase" evidence="14">
    <location>
        <begin position="1068"/>
        <end position="1296"/>
    </location>
</feature>
<evidence type="ECO:0000313" key="17">
    <source>
        <dbReference type="Proteomes" id="UP000054097"/>
    </source>
</evidence>
<reference evidence="17" key="2">
    <citation type="submission" date="2015-01" db="EMBL/GenBank/DDBJ databases">
        <title>Evolutionary Origins and Diversification of the Mycorrhizal Mutualists.</title>
        <authorList>
            <consortium name="DOE Joint Genome Institute"/>
            <consortium name="Mycorrhizal Genomics Consortium"/>
            <person name="Kohler A."/>
            <person name="Kuo A."/>
            <person name="Nagy L.G."/>
            <person name="Floudas D."/>
            <person name="Copeland A."/>
            <person name="Barry K.W."/>
            <person name="Cichocki N."/>
            <person name="Veneault-Fourrey C."/>
            <person name="LaButti K."/>
            <person name="Lindquist E.A."/>
            <person name="Lipzen A."/>
            <person name="Lundell T."/>
            <person name="Morin E."/>
            <person name="Murat C."/>
            <person name="Riley R."/>
            <person name="Ohm R."/>
            <person name="Sun H."/>
            <person name="Tunlid A."/>
            <person name="Henrissat B."/>
            <person name="Grigoriev I.V."/>
            <person name="Hibbett D.S."/>
            <person name="Martin F."/>
        </authorList>
    </citation>
    <scope>NUCLEOTIDE SEQUENCE [LARGE SCALE GENOMIC DNA]</scope>
    <source>
        <strain evidence="17">MAFF 305830</strain>
    </source>
</reference>
<evidence type="ECO:0000256" key="3">
    <source>
        <dbReference type="ARBA" id="ARBA00022606"/>
    </source>
</evidence>
<dbReference type="Proteomes" id="UP000054097">
    <property type="component" value="Unassembled WGS sequence"/>
</dbReference>
<dbReference type="Gene3D" id="3.30.565.10">
    <property type="entry name" value="Histidine kinase-like ATPase, C-terminal domain"/>
    <property type="match status" value="1"/>
</dbReference>
<dbReference type="InterPro" id="IPR013654">
    <property type="entry name" value="PAS_2"/>
</dbReference>
<evidence type="ECO:0000256" key="9">
    <source>
        <dbReference type="ARBA" id="ARBA00023012"/>
    </source>
</evidence>
<dbReference type="Pfam" id="PF02518">
    <property type="entry name" value="HATPase_c"/>
    <property type="match status" value="1"/>
</dbReference>
<feature type="modified residue" description="4-aspartylphosphate" evidence="11">
    <location>
        <position position="1433"/>
    </location>
</feature>
<reference evidence="16 17" key="1">
    <citation type="submission" date="2014-04" db="EMBL/GenBank/DDBJ databases">
        <authorList>
            <consortium name="DOE Joint Genome Institute"/>
            <person name="Kuo A."/>
            <person name="Zuccaro A."/>
            <person name="Kohler A."/>
            <person name="Nagy L.G."/>
            <person name="Floudas D."/>
            <person name="Copeland A."/>
            <person name="Barry K.W."/>
            <person name="Cichocki N."/>
            <person name="Veneault-Fourrey C."/>
            <person name="LaButti K."/>
            <person name="Lindquist E.A."/>
            <person name="Lipzen A."/>
            <person name="Lundell T."/>
            <person name="Morin E."/>
            <person name="Murat C."/>
            <person name="Sun H."/>
            <person name="Tunlid A."/>
            <person name="Henrissat B."/>
            <person name="Grigoriev I.V."/>
            <person name="Hibbett D.S."/>
            <person name="Martin F."/>
            <person name="Nordberg H.P."/>
            <person name="Cantor M.N."/>
            <person name="Hua S.X."/>
        </authorList>
    </citation>
    <scope>NUCLEOTIDE SEQUENCE [LARGE SCALE GENOMIC DNA]</scope>
    <source>
        <strain evidence="16 17">MAFF 305830</strain>
    </source>
</reference>
<dbReference type="InterPro" id="IPR011006">
    <property type="entry name" value="CheY-like_superfamily"/>
</dbReference>
<evidence type="ECO:0000256" key="7">
    <source>
        <dbReference type="ARBA" id="ARBA00022840"/>
    </source>
</evidence>
<evidence type="ECO:0000256" key="2">
    <source>
        <dbReference type="ARBA" id="ARBA00022553"/>
    </source>
</evidence>
<dbReference type="SMART" id="SM00065">
    <property type="entry name" value="GAF"/>
    <property type="match status" value="1"/>
</dbReference>
<dbReference type="OrthoDB" id="2015534at2759"/>
<dbReference type="InterPro" id="IPR003018">
    <property type="entry name" value="GAF"/>
</dbReference>
<dbReference type="Gene3D" id="3.30.450.40">
    <property type="match status" value="1"/>
</dbReference>
<feature type="region of interest" description="Disordered" evidence="12">
    <location>
        <begin position="530"/>
        <end position="655"/>
    </location>
</feature>
<protein>
    <recommendedName>
        <fullName evidence="18">Histidine kinase</fullName>
    </recommendedName>
</protein>
<keyword evidence="3" id="KW-0716">Sensory transduction</keyword>
<feature type="compositionally biased region" description="Basic and acidic residues" evidence="12">
    <location>
        <begin position="251"/>
        <end position="261"/>
    </location>
</feature>
<gene>
    <name evidence="16" type="ORF">M408DRAFT_15706</name>
</gene>
<dbReference type="PROSITE" id="PS50110">
    <property type="entry name" value="RESPONSE_REGULATORY"/>
    <property type="match status" value="1"/>
</dbReference>
<dbReference type="GO" id="GO:0005524">
    <property type="term" value="F:ATP binding"/>
    <property type="evidence" value="ECO:0007669"/>
    <property type="project" value="UniProtKB-KW"/>
</dbReference>
<dbReference type="HOGENOM" id="CLU_000445_50_4_1"/>